<dbReference type="PANTHER" id="PTHR11216:SF174">
    <property type="entry name" value="GH06923P"/>
    <property type="match status" value="1"/>
</dbReference>
<dbReference type="InterPro" id="IPR000261">
    <property type="entry name" value="EH_dom"/>
</dbReference>
<accession>A0ABQ8YEV5</accession>
<feature type="region of interest" description="Disordered" evidence="2">
    <location>
        <begin position="399"/>
        <end position="420"/>
    </location>
</feature>
<comment type="caution">
    <text evidence="5">The sequence shown here is derived from an EMBL/GenBank/DDBJ whole genome shotgun (WGS) entry which is preliminary data.</text>
</comment>
<keyword evidence="1" id="KW-0175">Coiled coil</keyword>
<keyword evidence="6" id="KW-1185">Reference proteome</keyword>
<dbReference type="CDD" id="cd00052">
    <property type="entry name" value="EH"/>
    <property type="match status" value="1"/>
</dbReference>
<evidence type="ECO:0000256" key="2">
    <source>
        <dbReference type="SAM" id="MobiDB-lite"/>
    </source>
</evidence>
<evidence type="ECO:0000313" key="6">
    <source>
        <dbReference type="Proteomes" id="UP001150062"/>
    </source>
</evidence>
<protein>
    <submittedName>
        <fullName evidence="5">Uncharacterized protein</fullName>
    </submittedName>
</protein>
<evidence type="ECO:0000256" key="1">
    <source>
        <dbReference type="SAM" id="Coils"/>
    </source>
</evidence>
<gene>
    <name evidence="5" type="ORF">M0813_02988</name>
</gene>
<dbReference type="Gene3D" id="1.10.238.10">
    <property type="entry name" value="EF-hand"/>
    <property type="match status" value="3"/>
</dbReference>
<dbReference type="PROSITE" id="PS50222">
    <property type="entry name" value="EF_HAND_2"/>
    <property type="match status" value="1"/>
</dbReference>
<feature type="domain" description="EH" evidence="3">
    <location>
        <begin position="23"/>
        <end position="102"/>
    </location>
</feature>
<feature type="region of interest" description="Disordered" evidence="2">
    <location>
        <begin position="717"/>
        <end position="741"/>
    </location>
</feature>
<dbReference type="SMART" id="SM00027">
    <property type="entry name" value="EH"/>
    <property type="match status" value="2"/>
</dbReference>
<evidence type="ECO:0000313" key="5">
    <source>
        <dbReference type="EMBL" id="KAJ6243128.1"/>
    </source>
</evidence>
<organism evidence="5 6">
    <name type="scientific">Anaeramoeba flamelloides</name>
    <dbReference type="NCBI Taxonomy" id="1746091"/>
    <lineage>
        <taxon>Eukaryota</taxon>
        <taxon>Metamonada</taxon>
        <taxon>Anaeramoebidae</taxon>
        <taxon>Anaeramoeba</taxon>
    </lineage>
</organism>
<dbReference type="PANTHER" id="PTHR11216">
    <property type="entry name" value="EH DOMAIN"/>
    <property type="match status" value="1"/>
</dbReference>
<sequence>MTNNQNTNQKPQQRKKPEFSQMEEQAFMDHFQAVDVKGNGTIEPDQAFGFFKTSGIPNNGLNIVWRVSDLRRKGYLQKDEFFISMRAIAMIQNKVKLTPPALYRQAKRNERSLLPRFLNKLEPQSQPIKSQSQPSSTTETPPNEEIINSQRFITRMDFLKHFKSSDLDKKVLAAIWTIADPRNIGKIDQNAFKNAELNIEKTIINNGNLPFSLNDIFETVKLQQKQTTEQQININQPKGQLTNNSGLFKITKEEYYQAMDLYKSFDPTNIGFLTGENSKMMHFFESFGLNNDILGHIWFLSDPKQSGKIIPYYFQGTYHLLKACQNGYQIPQNFNIESILYHEPKVIQSNNLQSPNSETIDLENKQNQLHIQNNQFSSQPQTQNQQQQQELQRQIQNESNNGLNNSINNNQIGFTNNNDINQELNNENNTKLDQTISKNSNFKNNNIVNTFQNNKTQNLINTDKTNYLLYKKIENTNNDQISEKKYIDNQNNQQQQQTQINEQFQMDNESYSFRGSLNKTVDDLKVRLQDPYDSDEQKNYSSSKLQKKELLTMLSSLKIQIERLKGKGELLYEKVNFIKEKNEMYHQQKIEYEQILNEKELLKEKETQKIKKLENKISNIQEDIQCQKEILELSRQGQQIEKIYMEKLISDFENLVKIEEQQRNQLIQFFKNSYGEQQQNNYRGMINQNQNLNGRVNQNLNPNITNQFPQNSFNRNSNNNSFQDFNQGQNNFDNQNQFNNNPWINQNQKINTNIKNDFDNFGFNENQQISNNQQNVYKFDKFGDFEMKDTVKGPIKQQQNNKI</sequence>
<dbReference type="InterPro" id="IPR002048">
    <property type="entry name" value="EF_hand_dom"/>
</dbReference>
<dbReference type="EMBL" id="JAOAOG010000173">
    <property type="protein sequence ID" value="KAJ6243128.1"/>
    <property type="molecule type" value="Genomic_DNA"/>
</dbReference>
<evidence type="ECO:0000259" key="3">
    <source>
        <dbReference type="PROSITE" id="PS50031"/>
    </source>
</evidence>
<proteinExistence type="predicted"/>
<evidence type="ECO:0000259" key="4">
    <source>
        <dbReference type="PROSITE" id="PS50222"/>
    </source>
</evidence>
<dbReference type="SUPFAM" id="SSF47473">
    <property type="entry name" value="EF-hand"/>
    <property type="match status" value="3"/>
</dbReference>
<feature type="domain" description="EH" evidence="3">
    <location>
        <begin position="283"/>
        <end position="331"/>
    </location>
</feature>
<feature type="coiled-coil region" evidence="1">
    <location>
        <begin position="547"/>
        <end position="630"/>
    </location>
</feature>
<feature type="region of interest" description="Disordered" evidence="2">
    <location>
        <begin position="123"/>
        <end position="145"/>
    </location>
</feature>
<dbReference type="PROSITE" id="PS50031">
    <property type="entry name" value="EH"/>
    <property type="match status" value="2"/>
</dbReference>
<feature type="domain" description="EF-hand" evidence="4">
    <location>
        <begin position="22"/>
        <end position="57"/>
    </location>
</feature>
<reference evidence="5" key="1">
    <citation type="submission" date="2022-08" db="EMBL/GenBank/DDBJ databases">
        <title>Novel sulfate-reducing endosymbionts in the free-living metamonad Anaeramoeba.</title>
        <authorList>
            <person name="Jerlstrom-Hultqvist J."/>
            <person name="Cepicka I."/>
            <person name="Gallot-Lavallee L."/>
            <person name="Salas-Leiva D."/>
            <person name="Curtis B.A."/>
            <person name="Zahonova K."/>
            <person name="Pipaliya S."/>
            <person name="Dacks J."/>
            <person name="Roger A.J."/>
        </authorList>
    </citation>
    <scope>NUCLEOTIDE SEQUENCE</scope>
    <source>
        <strain evidence="5">Schooner1</strain>
    </source>
</reference>
<dbReference type="Pfam" id="PF12763">
    <property type="entry name" value="EH"/>
    <property type="match status" value="3"/>
</dbReference>
<dbReference type="InterPro" id="IPR011992">
    <property type="entry name" value="EF-hand-dom_pair"/>
</dbReference>
<dbReference type="Proteomes" id="UP001150062">
    <property type="component" value="Unassembled WGS sequence"/>
</dbReference>
<name>A0ABQ8YEV5_9EUKA</name>